<dbReference type="RefSeq" id="WP_394821754.1">
    <property type="nucleotide sequence ID" value="NZ_CP089984.1"/>
</dbReference>
<dbReference type="SUPFAM" id="SSF55729">
    <property type="entry name" value="Acyl-CoA N-acyltransferases (Nat)"/>
    <property type="match status" value="1"/>
</dbReference>
<name>A0ABZ2LQS9_9BACT</name>
<dbReference type="SUPFAM" id="SSF56784">
    <property type="entry name" value="HAD-like"/>
    <property type="match status" value="1"/>
</dbReference>
<dbReference type="Gene3D" id="3.40.630.30">
    <property type="match status" value="1"/>
</dbReference>
<protein>
    <submittedName>
        <fullName evidence="3">HAD-IIIC family phosphatase</fullName>
    </submittedName>
</protein>
<dbReference type="InterPro" id="IPR016181">
    <property type="entry name" value="Acyl_CoA_acyltransferase"/>
</dbReference>
<dbReference type="NCBIfam" id="TIGR01681">
    <property type="entry name" value="HAD-SF-IIIC"/>
    <property type="match status" value="1"/>
</dbReference>
<dbReference type="Proteomes" id="UP001370348">
    <property type="component" value="Chromosome"/>
</dbReference>
<evidence type="ECO:0000313" key="4">
    <source>
        <dbReference type="Proteomes" id="UP001370348"/>
    </source>
</evidence>
<dbReference type="EMBL" id="CP089984">
    <property type="protein sequence ID" value="WXB12136.1"/>
    <property type="molecule type" value="Genomic_DNA"/>
</dbReference>
<dbReference type="InterPro" id="IPR023214">
    <property type="entry name" value="HAD_sf"/>
</dbReference>
<feature type="region of interest" description="Disordered" evidence="1">
    <location>
        <begin position="1"/>
        <end position="21"/>
    </location>
</feature>
<dbReference type="InterPro" id="IPR000182">
    <property type="entry name" value="GNAT_dom"/>
</dbReference>
<reference evidence="3 4" key="1">
    <citation type="submission" date="2021-12" db="EMBL/GenBank/DDBJ databases">
        <title>Discovery of the Pendulisporaceae a myxobacterial family with distinct sporulation behavior and unique specialized metabolism.</title>
        <authorList>
            <person name="Garcia R."/>
            <person name="Popoff A."/>
            <person name="Bader C.D."/>
            <person name="Loehr J."/>
            <person name="Walesch S."/>
            <person name="Walt C."/>
            <person name="Boldt J."/>
            <person name="Bunk B."/>
            <person name="Haeckl F.J.F.P.J."/>
            <person name="Gunesch A.P."/>
            <person name="Birkelbach J."/>
            <person name="Nuebel U."/>
            <person name="Pietschmann T."/>
            <person name="Bach T."/>
            <person name="Mueller R."/>
        </authorList>
    </citation>
    <scope>NUCLEOTIDE SEQUENCE [LARGE SCALE GENOMIC DNA]</scope>
    <source>
        <strain evidence="3 4">MSr11954</strain>
    </source>
</reference>
<dbReference type="NCBIfam" id="TIGR01686">
    <property type="entry name" value="FkbH"/>
    <property type="match status" value="1"/>
</dbReference>
<dbReference type="Pfam" id="PF00702">
    <property type="entry name" value="Hydrolase"/>
    <property type="match status" value="1"/>
</dbReference>
<organism evidence="3 4">
    <name type="scientific">Pendulispora albinea</name>
    <dbReference type="NCBI Taxonomy" id="2741071"/>
    <lineage>
        <taxon>Bacteria</taxon>
        <taxon>Pseudomonadati</taxon>
        <taxon>Myxococcota</taxon>
        <taxon>Myxococcia</taxon>
        <taxon>Myxococcales</taxon>
        <taxon>Sorangiineae</taxon>
        <taxon>Pendulisporaceae</taxon>
        <taxon>Pendulispora</taxon>
    </lineage>
</organism>
<dbReference type="InterPro" id="IPR036412">
    <property type="entry name" value="HAD-like_sf"/>
</dbReference>
<dbReference type="InterPro" id="IPR010037">
    <property type="entry name" value="FkbH_domain"/>
</dbReference>
<sequence length="381" mass="42749">MTTQIDDSAISGATGEPQAPKDKKKNIKCIVWDLDNTLWDGVLLEDARVTLREDVAQAIRVLDARGILHSIASRNDPAVAMAKLREFGIDEYFLYPQIHWDSKSQSIAAIARSLNFGIDAIAFVDDQPFERDEVRFAHPEVRCIDAADAASIPSLPEMNPRFITDDSRVRRKMYQADIERKTVEESHRGSLDEFLASLGMHFVIAPAQEDDLKRAEELTVRTNQLNATGYTYSYDELSAFRTSPHHDLLIAGLEDKYGTYGKIGLALVERSGRIAGAPASPTSPEPEVWTLKLLLMSCRVMSRGVGTVLLNHILRRAQKAGARLRAEFVPTDRNRQMYITYKFAGFREVERDGTKLVLENDYSNVQSFPPYITITSVDEAP</sequence>
<dbReference type="InterPro" id="IPR010033">
    <property type="entry name" value="HAD_SF_ppase_IIIC"/>
</dbReference>
<evidence type="ECO:0000256" key="1">
    <source>
        <dbReference type="SAM" id="MobiDB-lite"/>
    </source>
</evidence>
<accession>A0ABZ2LQS9</accession>
<gene>
    <name evidence="3" type="ORF">LZC94_30320</name>
</gene>
<evidence type="ECO:0000259" key="2">
    <source>
        <dbReference type="PROSITE" id="PS51186"/>
    </source>
</evidence>
<dbReference type="Gene3D" id="3.40.50.1000">
    <property type="entry name" value="HAD superfamily/HAD-like"/>
    <property type="match status" value="1"/>
</dbReference>
<evidence type="ECO:0000313" key="3">
    <source>
        <dbReference type="EMBL" id="WXB12136.1"/>
    </source>
</evidence>
<keyword evidence="4" id="KW-1185">Reference proteome</keyword>
<proteinExistence type="predicted"/>
<feature type="domain" description="N-acetyltransferase" evidence="2">
    <location>
        <begin position="202"/>
        <end position="375"/>
    </location>
</feature>
<dbReference type="PROSITE" id="PS51186">
    <property type="entry name" value="GNAT"/>
    <property type="match status" value="1"/>
</dbReference>